<dbReference type="Proteomes" id="UP001596035">
    <property type="component" value="Unassembled WGS sequence"/>
</dbReference>
<sequence>MRIAVVSEHASPLAAPGGAVAVLDEDTPERLPSGPRPDLRGKGGGHAATGLPTRAAKAPR</sequence>
<evidence type="ECO:0000256" key="1">
    <source>
        <dbReference type="SAM" id="MobiDB-lite"/>
    </source>
</evidence>
<evidence type="ECO:0000313" key="2">
    <source>
        <dbReference type="EMBL" id="MFC5241289.1"/>
    </source>
</evidence>
<keyword evidence="3" id="KW-1185">Reference proteome</keyword>
<evidence type="ECO:0000313" key="3">
    <source>
        <dbReference type="Proteomes" id="UP001596035"/>
    </source>
</evidence>
<dbReference type="RefSeq" id="WP_344556299.1">
    <property type="nucleotide sequence ID" value="NZ_BAAATG010000006.1"/>
</dbReference>
<proteinExistence type="predicted"/>
<organism evidence="2 3">
    <name type="scientific">Streptomyces atrovirens</name>
    <dbReference type="NCBI Taxonomy" id="285556"/>
    <lineage>
        <taxon>Bacteria</taxon>
        <taxon>Bacillati</taxon>
        <taxon>Actinomycetota</taxon>
        <taxon>Actinomycetes</taxon>
        <taxon>Kitasatosporales</taxon>
        <taxon>Streptomycetaceae</taxon>
        <taxon>Streptomyces</taxon>
    </lineage>
</organism>
<accession>A0ABW0DU67</accession>
<feature type="region of interest" description="Disordered" evidence="1">
    <location>
        <begin position="1"/>
        <end position="60"/>
    </location>
</feature>
<gene>
    <name evidence="2" type="ORF">ACFPWV_15410</name>
</gene>
<dbReference type="EMBL" id="JBHSKN010000014">
    <property type="protein sequence ID" value="MFC5241289.1"/>
    <property type="molecule type" value="Genomic_DNA"/>
</dbReference>
<reference evidence="3" key="1">
    <citation type="journal article" date="2019" name="Int. J. Syst. Evol. Microbiol.">
        <title>The Global Catalogue of Microorganisms (GCM) 10K type strain sequencing project: providing services to taxonomists for standard genome sequencing and annotation.</title>
        <authorList>
            <consortium name="The Broad Institute Genomics Platform"/>
            <consortium name="The Broad Institute Genome Sequencing Center for Infectious Disease"/>
            <person name="Wu L."/>
            <person name="Ma J."/>
        </authorList>
    </citation>
    <scope>NUCLEOTIDE SEQUENCE [LARGE SCALE GENOMIC DNA]</scope>
    <source>
        <strain evidence="3">CGMCC 4.7131</strain>
    </source>
</reference>
<name>A0ABW0DU67_9ACTN</name>
<comment type="caution">
    <text evidence="2">The sequence shown here is derived from an EMBL/GenBank/DDBJ whole genome shotgun (WGS) entry which is preliminary data.</text>
</comment>
<protein>
    <submittedName>
        <fullName evidence="2">Uncharacterized protein</fullName>
    </submittedName>
</protein>